<dbReference type="CDD" id="cd00446">
    <property type="entry name" value="GrpE"/>
    <property type="match status" value="1"/>
</dbReference>
<dbReference type="InterPro" id="IPR013805">
    <property type="entry name" value="GrpE_CC"/>
</dbReference>
<sequence length="308" mass="34204">MATTFSNHFVSFCPRPSTSGTHSRAVRSLEAPLSFRGNPSRCAGQRFPVLSSPSVTRQLPKAAVNISESNAQTVNGEEDDQVPWSNSAGQAEHKDIPTLKSLIQAYKEAILIGDEKSVSDIELAICTLEKERGELLNKVTEITADIASGRDKFLRSNAEFENFRKRCAKDRLSFTSDIQIELIESLLPIVDSFERSRQQIKPETEKEEKLDTSYQGIYKQFVEIMRSLRVGVIETVGRQFDPSMHEAIARVESRKYNEGFVVEEVCRGFVLGDQILRPAKVIVSIGSGLKKAPSEAEEPTEQPPVATG</sequence>
<comment type="subcellular location">
    <subcellularLocation>
        <location evidence="1">Cytoplasm</location>
    </subcellularLocation>
    <subcellularLocation>
        <location evidence="7">Mitochondrion matrix</location>
    </subcellularLocation>
</comment>
<dbReference type="GO" id="GO:0006457">
    <property type="term" value="P:protein folding"/>
    <property type="evidence" value="ECO:0007669"/>
    <property type="project" value="InterPro"/>
</dbReference>
<dbReference type="GO" id="GO:0051082">
    <property type="term" value="F:unfolded protein binding"/>
    <property type="evidence" value="ECO:0007669"/>
    <property type="project" value="TreeGrafter"/>
</dbReference>
<dbReference type="GO" id="GO:0042803">
    <property type="term" value="F:protein homodimerization activity"/>
    <property type="evidence" value="ECO:0007669"/>
    <property type="project" value="InterPro"/>
</dbReference>
<dbReference type="FunFam" id="2.30.22.10:FF:000001">
    <property type="entry name" value="Protein GrpE"/>
    <property type="match status" value="1"/>
</dbReference>
<comment type="subunit">
    <text evidence="3">Homodimer.</text>
</comment>
<accession>A0A1D1ZIV1</accession>
<name>A0A1D1ZIV1_9ARAE</name>
<dbReference type="SUPFAM" id="SSF51064">
    <property type="entry name" value="Head domain of nucleotide exchange factor GrpE"/>
    <property type="match status" value="1"/>
</dbReference>
<evidence type="ECO:0000256" key="5">
    <source>
        <dbReference type="ARBA" id="ARBA00023016"/>
    </source>
</evidence>
<comment type="function">
    <text evidence="7">Essential component of the PAM complex, a complex required for the translocation of transit peptide-containing proteins from the inner membrane into the mitochondrial matrix in an ATP-dependent manner.</text>
</comment>
<reference evidence="10" key="1">
    <citation type="submission" date="2015-07" db="EMBL/GenBank/DDBJ databases">
        <title>Transcriptome Assembly of Anthurium amnicola.</title>
        <authorList>
            <person name="Suzuki J."/>
        </authorList>
    </citation>
    <scope>NUCLEOTIDE SEQUENCE</scope>
</reference>
<dbReference type="GO" id="GO:0009507">
    <property type="term" value="C:chloroplast"/>
    <property type="evidence" value="ECO:0007669"/>
    <property type="project" value="TreeGrafter"/>
</dbReference>
<dbReference type="PANTHER" id="PTHR21237:SF40">
    <property type="entry name" value="CELL CYCLE AND APOPTOSIS REGULATOR PROTEIN 2"/>
    <property type="match status" value="1"/>
</dbReference>
<evidence type="ECO:0000256" key="3">
    <source>
        <dbReference type="ARBA" id="ARBA00011738"/>
    </source>
</evidence>
<dbReference type="InterPro" id="IPR009012">
    <property type="entry name" value="GrpE_head"/>
</dbReference>
<dbReference type="GO" id="GO:0051087">
    <property type="term" value="F:protein-folding chaperone binding"/>
    <property type="evidence" value="ECO:0007669"/>
    <property type="project" value="InterPro"/>
</dbReference>
<keyword evidence="4" id="KW-0963">Cytoplasm</keyword>
<dbReference type="InterPro" id="IPR000740">
    <property type="entry name" value="GrpE"/>
</dbReference>
<dbReference type="PRINTS" id="PR00773">
    <property type="entry name" value="GRPEPROTEIN"/>
</dbReference>
<proteinExistence type="inferred from homology"/>
<dbReference type="EMBL" id="GDJX01001062">
    <property type="protein sequence ID" value="JAT66874.1"/>
    <property type="molecule type" value="Transcribed_RNA"/>
</dbReference>
<dbReference type="AlphaFoldDB" id="A0A1D1ZIV1"/>
<dbReference type="HAMAP" id="MF_01151">
    <property type="entry name" value="GrpE"/>
    <property type="match status" value="1"/>
</dbReference>
<organism evidence="10">
    <name type="scientific">Anthurium amnicola</name>
    <dbReference type="NCBI Taxonomy" id="1678845"/>
    <lineage>
        <taxon>Eukaryota</taxon>
        <taxon>Viridiplantae</taxon>
        <taxon>Streptophyta</taxon>
        <taxon>Embryophyta</taxon>
        <taxon>Tracheophyta</taxon>
        <taxon>Spermatophyta</taxon>
        <taxon>Magnoliopsida</taxon>
        <taxon>Liliopsida</taxon>
        <taxon>Araceae</taxon>
        <taxon>Pothoideae</taxon>
        <taxon>Potheae</taxon>
        <taxon>Anthurium</taxon>
    </lineage>
</organism>
<dbReference type="SUPFAM" id="SSF58014">
    <property type="entry name" value="Coiled-coil domain of nucleotide exchange factor GrpE"/>
    <property type="match status" value="1"/>
</dbReference>
<evidence type="ECO:0000256" key="8">
    <source>
        <dbReference type="RuleBase" id="RU004478"/>
    </source>
</evidence>
<feature type="region of interest" description="Disordered" evidence="9">
    <location>
        <begin position="288"/>
        <end position="308"/>
    </location>
</feature>
<evidence type="ECO:0000256" key="7">
    <source>
        <dbReference type="RuleBase" id="RU000640"/>
    </source>
</evidence>
<evidence type="ECO:0000256" key="4">
    <source>
        <dbReference type="ARBA" id="ARBA00022490"/>
    </source>
</evidence>
<dbReference type="Gene3D" id="3.90.20.20">
    <property type="match status" value="1"/>
</dbReference>
<evidence type="ECO:0000256" key="9">
    <source>
        <dbReference type="SAM" id="MobiDB-lite"/>
    </source>
</evidence>
<comment type="similarity">
    <text evidence="2 8">Belongs to the GrpE family.</text>
</comment>
<keyword evidence="6 7" id="KW-0143">Chaperone</keyword>
<evidence type="ECO:0000256" key="6">
    <source>
        <dbReference type="ARBA" id="ARBA00023186"/>
    </source>
</evidence>
<evidence type="ECO:0000256" key="2">
    <source>
        <dbReference type="ARBA" id="ARBA00009054"/>
    </source>
</evidence>
<evidence type="ECO:0000256" key="1">
    <source>
        <dbReference type="ARBA" id="ARBA00004496"/>
    </source>
</evidence>
<dbReference type="Gene3D" id="2.30.22.10">
    <property type="entry name" value="Head domain of nucleotide exchange factor GrpE"/>
    <property type="match status" value="1"/>
</dbReference>
<dbReference type="GO" id="GO:0000774">
    <property type="term" value="F:adenyl-nucleotide exchange factor activity"/>
    <property type="evidence" value="ECO:0007669"/>
    <property type="project" value="InterPro"/>
</dbReference>
<protein>
    <recommendedName>
        <fullName evidence="7">GrpE protein homolog</fullName>
    </recommendedName>
</protein>
<dbReference type="GO" id="GO:0005759">
    <property type="term" value="C:mitochondrial matrix"/>
    <property type="evidence" value="ECO:0007669"/>
    <property type="project" value="UniProtKB-SubCell"/>
</dbReference>
<keyword evidence="7" id="KW-0496">Mitochondrion</keyword>
<gene>
    <name evidence="10" type="primary">grpE_32</name>
    <name evidence="10" type="ORF">g.37945</name>
</gene>
<dbReference type="Pfam" id="PF01025">
    <property type="entry name" value="GrpE"/>
    <property type="match status" value="1"/>
</dbReference>
<evidence type="ECO:0000313" key="10">
    <source>
        <dbReference type="EMBL" id="JAT66874.1"/>
    </source>
</evidence>
<dbReference type="PANTHER" id="PTHR21237">
    <property type="entry name" value="GRPE PROTEIN"/>
    <property type="match status" value="1"/>
</dbReference>
<dbReference type="PROSITE" id="PS01071">
    <property type="entry name" value="GRPE"/>
    <property type="match status" value="1"/>
</dbReference>
<keyword evidence="5" id="KW-0346">Stress response</keyword>